<accession>A0A0F4YLN1</accession>
<dbReference type="PANTHER" id="PTHR35394:SF5">
    <property type="entry name" value="DUF3176 DOMAIN-CONTAINING PROTEIN"/>
    <property type="match status" value="1"/>
</dbReference>
<protein>
    <submittedName>
        <fullName evidence="3">Uncharacterized protein</fullName>
    </submittedName>
</protein>
<dbReference type="RefSeq" id="XP_013325373.1">
    <property type="nucleotide sequence ID" value="XM_013469919.1"/>
</dbReference>
<feature type="transmembrane region" description="Helical" evidence="2">
    <location>
        <begin position="560"/>
        <end position="582"/>
    </location>
</feature>
<feature type="region of interest" description="Disordered" evidence="1">
    <location>
        <begin position="1"/>
        <end position="31"/>
    </location>
</feature>
<dbReference type="AlphaFoldDB" id="A0A0F4YLN1"/>
<name>A0A0F4YLN1_RASE3</name>
<keyword evidence="2" id="KW-0812">Transmembrane</keyword>
<dbReference type="OrthoDB" id="5376804at2759"/>
<keyword evidence="4" id="KW-1185">Reference proteome</keyword>
<feature type="compositionally biased region" description="Polar residues" evidence="1">
    <location>
        <begin position="18"/>
        <end position="29"/>
    </location>
</feature>
<dbReference type="GeneID" id="25319559"/>
<dbReference type="EMBL" id="LASV01000421">
    <property type="protein sequence ID" value="KKA18761.1"/>
    <property type="molecule type" value="Genomic_DNA"/>
</dbReference>
<evidence type="ECO:0000256" key="2">
    <source>
        <dbReference type="SAM" id="Phobius"/>
    </source>
</evidence>
<dbReference type="STRING" id="1408163.A0A0F4YLN1"/>
<sequence>MAPKLPNLSALPGRTRAETQPNQQQSQDQIEGIPQPFESDFFTNTLLDESKSHEAGKEASSYQAQPARNFSSSARYGLLSGFDPSYYRDWLFEILSCVASFVVLIAIIVLLERYDQQPVPAWRQGITLNTLLALLATLCKAAFAYPVLQGISQLKWNWFTKRRPLIHFEAFDEASRGAVGSIRLLVATRGQISSVVVAAILISAIITSTITQAAVTTSTRYAPGDGTATVRPNADPSLFKIQASEGGIWNKTVPEFMESIWTPLNETYPRLAPTCTTGNCQFPPFSSLAVCVAMNDVTDQLNLTSLGLYPNSSFQMTKATLPNGLFLEMGYSEWGTLNISVPTNYESFTDAPNATLSFGNRPDLLRAGLVDVAVIYGNESWITDMHMYRAVEVLFHLCVESYEVQTVNGTASTTRTAVLTDVVTDMQPPDPLLTNSSNSDDGVIVLAGPKQDRQNYTAGLNLLLGISMPLVDLLPGTYRGAEILSVATPFSLALGWAVYHEGPFTSGNSTSYGGDEEMRQTILNIMQNIAIGVTNVLRSWGGSPQTGTPYQLETYVIIRWGYLAFLAAQVVLSALFLLWVMIQSRRLKTEVMKNSVLATLFAISSEDKALLEAEGEGEPSIIHQDGNSNNDMSTMAKRSTVKLIKGERGWRLGLVGRDDDDGDGDDNRVV</sequence>
<dbReference type="PANTHER" id="PTHR35394">
    <property type="entry name" value="DUF3176 DOMAIN-CONTAINING PROTEIN"/>
    <property type="match status" value="1"/>
</dbReference>
<feature type="transmembrane region" description="Helical" evidence="2">
    <location>
        <begin position="131"/>
        <end position="148"/>
    </location>
</feature>
<evidence type="ECO:0000313" key="3">
    <source>
        <dbReference type="EMBL" id="KKA18761.1"/>
    </source>
</evidence>
<evidence type="ECO:0000313" key="4">
    <source>
        <dbReference type="Proteomes" id="UP000053958"/>
    </source>
</evidence>
<dbReference type="Proteomes" id="UP000053958">
    <property type="component" value="Unassembled WGS sequence"/>
</dbReference>
<feature type="transmembrane region" description="Helical" evidence="2">
    <location>
        <begin position="90"/>
        <end position="111"/>
    </location>
</feature>
<dbReference type="Pfam" id="PF11374">
    <property type="entry name" value="DUF3176"/>
    <property type="match status" value="1"/>
</dbReference>
<gene>
    <name evidence="3" type="ORF">T310_7283</name>
</gene>
<proteinExistence type="predicted"/>
<organism evidence="3 4">
    <name type="scientific">Rasamsonia emersonii (strain ATCC 16479 / CBS 393.64 / IMI 116815)</name>
    <dbReference type="NCBI Taxonomy" id="1408163"/>
    <lineage>
        <taxon>Eukaryota</taxon>
        <taxon>Fungi</taxon>
        <taxon>Dikarya</taxon>
        <taxon>Ascomycota</taxon>
        <taxon>Pezizomycotina</taxon>
        <taxon>Eurotiomycetes</taxon>
        <taxon>Eurotiomycetidae</taxon>
        <taxon>Eurotiales</taxon>
        <taxon>Trichocomaceae</taxon>
        <taxon>Rasamsonia</taxon>
    </lineage>
</organism>
<dbReference type="InterPro" id="IPR021514">
    <property type="entry name" value="DUF3176"/>
</dbReference>
<evidence type="ECO:0000256" key="1">
    <source>
        <dbReference type="SAM" id="MobiDB-lite"/>
    </source>
</evidence>
<keyword evidence="2" id="KW-0472">Membrane</keyword>
<keyword evidence="2" id="KW-1133">Transmembrane helix</keyword>
<reference evidence="3 4" key="1">
    <citation type="submission" date="2015-04" db="EMBL/GenBank/DDBJ databases">
        <authorList>
            <person name="Heijne W.H."/>
            <person name="Fedorova N.D."/>
            <person name="Nierman W.C."/>
            <person name="Vollebregt A.W."/>
            <person name="Zhao Z."/>
            <person name="Wu L."/>
            <person name="Kumar M."/>
            <person name="Stam H."/>
            <person name="van den Berg M.A."/>
            <person name="Pel H.J."/>
        </authorList>
    </citation>
    <scope>NUCLEOTIDE SEQUENCE [LARGE SCALE GENOMIC DNA]</scope>
    <source>
        <strain evidence="3 4">CBS 393.64</strain>
    </source>
</reference>
<comment type="caution">
    <text evidence="3">The sequence shown here is derived from an EMBL/GenBank/DDBJ whole genome shotgun (WGS) entry which is preliminary data.</text>
</comment>